<accession>A0A1T4WDL1</accession>
<feature type="domain" description="Glycosyltransferase 2-like" evidence="3">
    <location>
        <begin position="5"/>
        <end position="176"/>
    </location>
</feature>
<reference evidence="4 5" key="1">
    <citation type="submission" date="2017-02" db="EMBL/GenBank/DDBJ databases">
        <authorList>
            <person name="Peterson S.W."/>
        </authorList>
    </citation>
    <scope>NUCLEOTIDE SEQUENCE [LARGE SCALE GENOMIC DNA]</scope>
    <source>
        <strain evidence="4 5">ATCC 27749</strain>
    </source>
</reference>
<dbReference type="InterPro" id="IPR001173">
    <property type="entry name" value="Glyco_trans_2-like"/>
</dbReference>
<dbReference type="CDD" id="cd00761">
    <property type="entry name" value="Glyco_tranf_GTA_type"/>
    <property type="match status" value="1"/>
</dbReference>
<proteinExistence type="predicted"/>
<evidence type="ECO:0000313" key="4">
    <source>
        <dbReference type="EMBL" id="SKA75373.1"/>
    </source>
</evidence>
<dbReference type="RefSeq" id="WP_078783434.1">
    <property type="nucleotide sequence ID" value="NZ_FUYF01000002.1"/>
</dbReference>
<dbReference type="InterPro" id="IPR029044">
    <property type="entry name" value="Nucleotide-diphossugar_trans"/>
</dbReference>
<keyword evidence="2 4" id="KW-0808">Transferase</keyword>
<evidence type="ECO:0000256" key="1">
    <source>
        <dbReference type="ARBA" id="ARBA00022676"/>
    </source>
</evidence>
<organism evidence="4 5">
    <name type="scientific">Gemmiger formicilis</name>
    <dbReference type="NCBI Taxonomy" id="745368"/>
    <lineage>
        <taxon>Bacteria</taxon>
        <taxon>Bacillati</taxon>
        <taxon>Bacillota</taxon>
        <taxon>Clostridia</taxon>
        <taxon>Eubacteriales</taxon>
        <taxon>Gemmiger</taxon>
    </lineage>
</organism>
<dbReference type="Pfam" id="PF00535">
    <property type="entry name" value="Glycos_transf_2"/>
    <property type="match status" value="1"/>
</dbReference>
<dbReference type="GO" id="GO:0016757">
    <property type="term" value="F:glycosyltransferase activity"/>
    <property type="evidence" value="ECO:0007669"/>
    <property type="project" value="UniProtKB-KW"/>
</dbReference>
<dbReference type="OrthoDB" id="1640114at2"/>
<dbReference type="STRING" id="745368.SAMN02745178_00419"/>
<dbReference type="Proteomes" id="UP000190286">
    <property type="component" value="Unassembled WGS sequence"/>
</dbReference>
<name>A0A1T4WDL1_9FIRM</name>
<gene>
    <name evidence="4" type="ORF">SAMN02745178_00419</name>
</gene>
<dbReference type="PANTHER" id="PTHR22916:SF51">
    <property type="entry name" value="GLYCOSYLTRANSFERASE EPSH-RELATED"/>
    <property type="match status" value="1"/>
</dbReference>
<keyword evidence="1" id="KW-0328">Glycosyltransferase</keyword>
<evidence type="ECO:0000313" key="5">
    <source>
        <dbReference type="Proteomes" id="UP000190286"/>
    </source>
</evidence>
<dbReference type="PANTHER" id="PTHR22916">
    <property type="entry name" value="GLYCOSYLTRANSFERASE"/>
    <property type="match status" value="1"/>
</dbReference>
<dbReference type="SUPFAM" id="SSF53448">
    <property type="entry name" value="Nucleotide-diphospho-sugar transferases"/>
    <property type="match status" value="1"/>
</dbReference>
<dbReference type="Gene3D" id="3.90.550.10">
    <property type="entry name" value="Spore Coat Polysaccharide Biosynthesis Protein SpsA, Chain A"/>
    <property type="match status" value="1"/>
</dbReference>
<dbReference type="GeneID" id="93336912"/>
<dbReference type="EMBL" id="FUYF01000002">
    <property type="protein sequence ID" value="SKA75373.1"/>
    <property type="molecule type" value="Genomic_DNA"/>
</dbReference>
<dbReference type="AlphaFoldDB" id="A0A1T4WDL1"/>
<sequence>MPTVTVIIPVYKVERYLDACVESVVRQSYADLEILLVDDGSPDRCPALCDAWAEKDPRIKVIHRENGGLSAARNSGIDAAMGEFLLFVDSDDLLEPDAVRRAVDAQRQQDADLVIFNLTYVDEENRPLPQPDFSGFTDEILDEDGVWQRCFALAETRIYYVVAWNKLYRRSLFQHLRYAPGKRYEDQFLLPHLLAQCKTIACLAAPGYRYVQRSGSIMAQGSSRTYLDRPEYLLDWCAYFTKKGDALRAEGLLNDAIQNLAEKQCFDLSTPAQRARYRAACRACADSYTALAAATGQRSMRLRAALLRIGLPAYQAFLKHKT</sequence>
<keyword evidence="5" id="KW-1185">Reference proteome</keyword>
<evidence type="ECO:0000256" key="2">
    <source>
        <dbReference type="ARBA" id="ARBA00022679"/>
    </source>
</evidence>
<evidence type="ECO:0000259" key="3">
    <source>
        <dbReference type="Pfam" id="PF00535"/>
    </source>
</evidence>
<protein>
    <submittedName>
        <fullName evidence="4">Glycosyltransferase involved in cell wall bisynthesis</fullName>
    </submittedName>
</protein>